<accession>A0A6A5URF1</accession>
<dbReference type="OrthoDB" id="270171at2759"/>
<feature type="compositionally biased region" description="Polar residues" evidence="1">
    <location>
        <begin position="639"/>
        <end position="653"/>
    </location>
</feature>
<feature type="compositionally biased region" description="Polar residues" evidence="1">
    <location>
        <begin position="745"/>
        <end position="769"/>
    </location>
</feature>
<feature type="compositionally biased region" description="Basic residues" evidence="1">
    <location>
        <begin position="952"/>
        <end position="961"/>
    </location>
</feature>
<dbReference type="Proteomes" id="UP000800036">
    <property type="component" value="Unassembled WGS sequence"/>
</dbReference>
<feature type="region of interest" description="Disordered" evidence="1">
    <location>
        <begin position="165"/>
        <end position="193"/>
    </location>
</feature>
<dbReference type="AlphaFoldDB" id="A0A6A5URF1"/>
<evidence type="ECO:0000313" key="3">
    <source>
        <dbReference type="Proteomes" id="UP000800036"/>
    </source>
</evidence>
<evidence type="ECO:0000256" key="1">
    <source>
        <dbReference type="SAM" id="MobiDB-lite"/>
    </source>
</evidence>
<sequence length="985" mass="109576">MDELDTIAEDLGVHLDERTHTSTSIDPVQHLLSKVSKDLSRKSTRLRNKSVDSVLDEVPRVIDQEINERRLSKVLTCLATQPRRTSTNSQPHPGMVEVEAIPPEDIQAWLECAQTKLPAAIDAITAVMETLPAVEFTTGLQTEPAEESDGYLEYGEAIQYDEEFEQEELSEEYNDYSGELSQEAPPRGYTGPINQLKEKVANLKCKLREDSGRSASEENSGEEEARSTGESATIEPEDFQAPVMRMAEEHEDEGHSIPVQRITDRQNNLLSPSREATQHVESLSLVSWDQEDKTIEEEVVPLTVERVTSCRTLLLSRQPTVRRPETPSPVEIEPTVQDPITSRRRTSLRSRKPSVQREGAYSSPPADSEEHAYDPIGLQQKMQDAESGPEILSRQSVRRATLLPQSSPEPEIILRTQTRKSTVSRSRRPIIQPEESDFQLPIIRKATGFQPEKREFDMLSKQPTRRRTSIVAPAPSPEPLSVTESRDSLSSPSQRATLPDPQQEVASLEPSVVRKVTGPVPEDEPEPVISRISTHQLTNIPSRRSTTGDLVFKDDEPQASVVRQASGLEPEEEPGQEAVPRTSTRRLSAAPSQQSTVEEPSLDEHEDIGLETQVLRNATGFEPEEQEPRAISRAKTRKSTFLPSRRSTIQDISTPEDPQPVNVPSVASRKPTIAPSRRSTIQELSPEGPEEFDFQPPVIRKATGVLPDGPEVVSRAPTRRASDLPSRKSTFREVSPPEKLDETLSPVSVRSASRNSTTVPSRRSTFQEPSTREEPDTISRVSTRRPTIVPSRRSTFQEPSPQVEPDTLSRVPTKRSAIVPSRKSTFQEPPLPAEPDALSRVSTKRTSLVPSRNSPVQEPSSLEVDDFQPPVLRKATVLEPEEESAPETLQVPIRKNTTMSSPEPTAPEPSPLKENPPFHAPMMRKSTGLRSEHESELGLASEHGLDAISRMSSRRLTRAPSRKPTLQDPSPNSTKNHGLNLHTTR</sequence>
<feature type="region of interest" description="Disordered" evidence="1">
    <location>
        <begin position="208"/>
        <end position="237"/>
    </location>
</feature>
<feature type="compositionally biased region" description="Polar residues" evidence="1">
    <location>
        <begin position="531"/>
        <end position="548"/>
    </location>
</feature>
<organism evidence="2 3">
    <name type="scientific">Bimuria novae-zelandiae CBS 107.79</name>
    <dbReference type="NCBI Taxonomy" id="1447943"/>
    <lineage>
        <taxon>Eukaryota</taxon>
        <taxon>Fungi</taxon>
        <taxon>Dikarya</taxon>
        <taxon>Ascomycota</taxon>
        <taxon>Pezizomycotina</taxon>
        <taxon>Dothideomycetes</taxon>
        <taxon>Pleosporomycetidae</taxon>
        <taxon>Pleosporales</taxon>
        <taxon>Massarineae</taxon>
        <taxon>Didymosphaeriaceae</taxon>
        <taxon>Bimuria</taxon>
    </lineage>
</organism>
<feature type="compositionally biased region" description="Polar residues" evidence="1">
    <location>
        <begin position="840"/>
        <end position="860"/>
    </location>
</feature>
<feature type="compositionally biased region" description="Polar residues" evidence="1">
    <location>
        <begin position="415"/>
        <end position="424"/>
    </location>
</feature>
<feature type="compositionally biased region" description="Acidic residues" evidence="1">
    <location>
        <begin position="165"/>
        <end position="174"/>
    </location>
</feature>
<feature type="compositionally biased region" description="Polar residues" evidence="1">
    <location>
        <begin position="581"/>
        <end position="598"/>
    </location>
</feature>
<evidence type="ECO:0000313" key="2">
    <source>
        <dbReference type="EMBL" id="KAF1966990.1"/>
    </source>
</evidence>
<protein>
    <submittedName>
        <fullName evidence="2">Uncharacterized protein</fullName>
    </submittedName>
</protein>
<reference evidence="2" key="1">
    <citation type="journal article" date="2020" name="Stud. Mycol.">
        <title>101 Dothideomycetes genomes: a test case for predicting lifestyles and emergence of pathogens.</title>
        <authorList>
            <person name="Haridas S."/>
            <person name="Albert R."/>
            <person name="Binder M."/>
            <person name="Bloem J."/>
            <person name="Labutti K."/>
            <person name="Salamov A."/>
            <person name="Andreopoulos B."/>
            <person name="Baker S."/>
            <person name="Barry K."/>
            <person name="Bills G."/>
            <person name="Bluhm B."/>
            <person name="Cannon C."/>
            <person name="Castanera R."/>
            <person name="Culley D."/>
            <person name="Daum C."/>
            <person name="Ezra D."/>
            <person name="Gonzalez J."/>
            <person name="Henrissat B."/>
            <person name="Kuo A."/>
            <person name="Liang C."/>
            <person name="Lipzen A."/>
            <person name="Lutzoni F."/>
            <person name="Magnuson J."/>
            <person name="Mondo S."/>
            <person name="Nolan M."/>
            <person name="Ohm R."/>
            <person name="Pangilinan J."/>
            <person name="Park H.-J."/>
            <person name="Ramirez L."/>
            <person name="Alfaro M."/>
            <person name="Sun H."/>
            <person name="Tritt A."/>
            <person name="Yoshinaga Y."/>
            <person name="Zwiers L.-H."/>
            <person name="Turgeon B."/>
            <person name="Goodwin S."/>
            <person name="Spatafora J."/>
            <person name="Crous P."/>
            <person name="Grigoriev I."/>
        </authorList>
    </citation>
    <scope>NUCLEOTIDE SEQUENCE</scope>
    <source>
        <strain evidence="2">CBS 107.79</strain>
    </source>
</reference>
<feature type="compositionally biased region" description="Polar residues" evidence="1">
    <location>
        <begin position="967"/>
        <end position="985"/>
    </location>
</feature>
<gene>
    <name evidence="2" type="ORF">BU23DRAFT_308824</name>
</gene>
<feature type="compositionally biased region" description="Basic residues" evidence="1">
    <location>
        <begin position="342"/>
        <end position="354"/>
    </location>
</feature>
<feature type="region of interest" description="Disordered" evidence="1">
    <location>
        <begin position="319"/>
        <end position="607"/>
    </location>
</feature>
<keyword evidence="3" id="KW-1185">Reference proteome</keyword>
<dbReference type="EMBL" id="ML976739">
    <property type="protein sequence ID" value="KAF1966990.1"/>
    <property type="molecule type" value="Genomic_DNA"/>
</dbReference>
<proteinExistence type="predicted"/>
<name>A0A6A5URF1_9PLEO</name>
<feature type="region of interest" description="Disordered" evidence="1">
    <location>
        <begin position="619"/>
        <end position="985"/>
    </location>
</feature>